<evidence type="ECO:0000313" key="2">
    <source>
        <dbReference type="EMBL" id="GGB44404.1"/>
    </source>
</evidence>
<keyword evidence="1" id="KW-0812">Transmembrane</keyword>
<dbReference type="NCBIfam" id="NF033232">
    <property type="entry name" value="small_YtzI"/>
    <property type="match status" value="1"/>
</dbReference>
<dbReference type="EMBL" id="BMJD01000016">
    <property type="protein sequence ID" value="GGB44404.1"/>
    <property type="molecule type" value="Genomic_DNA"/>
</dbReference>
<proteinExistence type="predicted"/>
<evidence type="ECO:0000313" key="3">
    <source>
        <dbReference type="Proteomes" id="UP000621492"/>
    </source>
</evidence>
<accession>A0A9W5X639</accession>
<evidence type="ECO:0000256" key="1">
    <source>
        <dbReference type="SAM" id="Phobius"/>
    </source>
</evidence>
<dbReference type="AlphaFoldDB" id="A0A9W5X639"/>
<evidence type="ECO:0008006" key="4">
    <source>
        <dbReference type="Google" id="ProtNLM"/>
    </source>
</evidence>
<dbReference type="RefSeq" id="WP_188725178.1">
    <property type="nucleotide sequence ID" value="NZ_BMJD01000016.1"/>
</dbReference>
<reference evidence="2" key="1">
    <citation type="journal article" date="2014" name="Int. J. Syst. Evol. Microbiol.">
        <title>Complete genome sequence of Corynebacterium casei LMG S-19264T (=DSM 44701T), isolated from a smear-ripened cheese.</title>
        <authorList>
            <consortium name="US DOE Joint Genome Institute (JGI-PGF)"/>
            <person name="Walter F."/>
            <person name="Albersmeier A."/>
            <person name="Kalinowski J."/>
            <person name="Ruckert C."/>
        </authorList>
    </citation>
    <scope>NUCLEOTIDE SEQUENCE</scope>
    <source>
        <strain evidence="2">CGMCC 1.15454</strain>
    </source>
</reference>
<comment type="caution">
    <text evidence="2">The sequence shown here is derived from an EMBL/GenBank/DDBJ whole genome shotgun (WGS) entry which is preliminary data.</text>
</comment>
<name>A0A9W5X639_9BACI</name>
<sequence>MLFYILVAIAIILIILVLTLVSISKGYAYKHTIDPLPEEDLDNRNQIVNE</sequence>
<organism evidence="2 3">
    <name type="scientific">Lentibacillus populi</name>
    <dbReference type="NCBI Taxonomy" id="1827502"/>
    <lineage>
        <taxon>Bacteria</taxon>
        <taxon>Bacillati</taxon>
        <taxon>Bacillota</taxon>
        <taxon>Bacilli</taxon>
        <taxon>Bacillales</taxon>
        <taxon>Bacillaceae</taxon>
        <taxon>Lentibacillus</taxon>
    </lineage>
</organism>
<feature type="transmembrane region" description="Helical" evidence="1">
    <location>
        <begin position="6"/>
        <end position="23"/>
    </location>
</feature>
<dbReference type="Proteomes" id="UP000621492">
    <property type="component" value="Unassembled WGS sequence"/>
</dbReference>
<keyword evidence="1" id="KW-1133">Transmembrane helix</keyword>
<protein>
    <recommendedName>
        <fullName evidence="4">YtzI protein</fullName>
    </recommendedName>
</protein>
<dbReference type="InterPro" id="IPR047753">
    <property type="entry name" value="YtzI-like"/>
</dbReference>
<keyword evidence="1" id="KW-0472">Membrane</keyword>
<reference evidence="2" key="2">
    <citation type="submission" date="2020-09" db="EMBL/GenBank/DDBJ databases">
        <authorList>
            <person name="Sun Q."/>
            <person name="Zhou Y."/>
        </authorList>
    </citation>
    <scope>NUCLEOTIDE SEQUENCE</scope>
    <source>
        <strain evidence="2">CGMCC 1.15454</strain>
    </source>
</reference>
<keyword evidence="3" id="KW-1185">Reference proteome</keyword>
<gene>
    <name evidence="2" type="ORF">GCM10011409_22460</name>
</gene>